<evidence type="ECO:0000313" key="1">
    <source>
        <dbReference type="EMBL" id="CAK9121505.1"/>
    </source>
</evidence>
<reference evidence="1 2" key="1">
    <citation type="submission" date="2024-02" db="EMBL/GenBank/DDBJ databases">
        <authorList>
            <person name="Nijsse B."/>
            <person name="Sprong H."/>
        </authorList>
    </citation>
    <scope>NUCLEOTIDE SEQUENCE [LARGE SCALE GENOMIC DNA]</scope>
    <source>
        <strain evidence="1">OB144</strain>
    </source>
</reference>
<keyword evidence="2" id="KW-1185">Reference proteome</keyword>
<organism evidence="1 2">
    <name type="scientific">Rickettsia helvetica</name>
    <dbReference type="NCBI Taxonomy" id="35789"/>
    <lineage>
        <taxon>Bacteria</taxon>
        <taxon>Pseudomonadati</taxon>
        <taxon>Pseudomonadota</taxon>
        <taxon>Alphaproteobacteria</taxon>
        <taxon>Rickettsiales</taxon>
        <taxon>Rickettsiaceae</taxon>
        <taxon>Rickettsieae</taxon>
        <taxon>Rickettsia</taxon>
        <taxon>spotted fever group</taxon>
    </lineage>
</organism>
<name>A0ABM9ND50_RICHE</name>
<evidence type="ECO:0000313" key="2">
    <source>
        <dbReference type="Proteomes" id="UP001642485"/>
    </source>
</evidence>
<gene>
    <name evidence="1" type="ORF">OB144RH_06930</name>
</gene>
<dbReference type="EMBL" id="OZ018776">
    <property type="protein sequence ID" value="CAK9121505.1"/>
    <property type="molecule type" value="Genomic_DNA"/>
</dbReference>
<accession>A0ABM9ND50</accession>
<dbReference type="Proteomes" id="UP001642485">
    <property type="component" value="Chromosome"/>
</dbReference>
<protein>
    <submittedName>
        <fullName evidence="1">Uncharacterized protein</fullName>
    </submittedName>
</protein>
<dbReference type="RefSeq" id="WP_010422451.1">
    <property type="nucleotide sequence ID" value="NZ_OY974080.1"/>
</dbReference>
<sequence length="51" mass="6214">MKKYSPYDFNQVTINEVKQNGREWSLDKPYYDEFLVELPKLVQKFDLSKIK</sequence>
<proteinExistence type="predicted"/>